<dbReference type="PROSITE" id="PS52016">
    <property type="entry name" value="TONB_DEPENDENT_REC_3"/>
    <property type="match status" value="1"/>
</dbReference>
<feature type="compositionally biased region" description="Low complexity" evidence="13">
    <location>
        <begin position="13"/>
        <end position="26"/>
    </location>
</feature>
<dbReference type="Gene3D" id="2.40.170.20">
    <property type="entry name" value="TonB-dependent receptor, beta-barrel domain"/>
    <property type="match status" value="1"/>
</dbReference>
<dbReference type="InterPro" id="IPR000531">
    <property type="entry name" value="Beta-barrel_TonB"/>
</dbReference>
<dbReference type="PANTHER" id="PTHR32552">
    <property type="entry name" value="FERRICHROME IRON RECEPTOR-RELATED"/>
    <property type="match status" value="1"/>
</dbReference>
<dbReference type="Pfam" id="PF00593">
    <property type="entry name" value="TonB_dep_Rec_b-barrel"/>
    <property type="match status" value="1"/>
</dbReference>
<evidence type="ECO:0000256" key="9">
    <source>
        <dbReference type="ARBA" id="ARBA00023136"/>
    </source>
</evidence>
<keyword evidence="17" id="KW-1185">Reference proteome</keyword>
<comment type="caution">
    <text evidence="16">The sequence shown here is derived from an EMBL/GenBank/DDBJ whole genome shotgun (WGS) entry which is preliminary data.</text>
</comment>
<comment type="subcellular location">
    <subcellularLocation>
        <location evidence="1 11">Cell outer membrane</location>
        <topology evidence="1 11">Multi-pass membrane protein</topology>
    </subcellularLocation>
</comment>
<evidence type="ECO:0000256" key="6">
    <source>
        <dbReference type="ARBA" id="ARBA00023004"/>
    </source>
</evidence>
<dbReference type="InterPro" id="IPR012910">
    <property type="entry name" value="Plug_dom"/>
</dbReference>
<evidence type="ECO:0000256" key="8">
    <source>
        <dbReference type="ARBA" id="ARBA00023077"/>
    </source>
</evidence>
<keyword evidence="7" id="KW-0406">Ion transport</keyword>
<accession>A0A7W9B6D7</accession>
<dbReference type="InterPro" id="IPR039426">
    <property type="entry name" value="TonB-dep_rcpt-like"/>
</dbReference>
<proteinExistence type="inferred from homology"/>
<dbReference type="InterPro" id="IPR036942">
    <property type="entry name" value="Beta-barrel_TonB_sf"/>
</dbReference>
<feature type="region of interest" description="Disordered" evidence="13">
    <location>
        <begin position="1"/>
        <end position="29"/>
    </location>
</feature>
<evidence type="ECO:0000256" key="12">
    <source>
        <dbReference type="RuleBase" id="RU003357"/>
    </source>
</evidence>
<evidence type="ECO:0000313" key="16">
    <source>
        <dbReference type="EMBL" id="MBB5707057.1"/>
    </source>
</evidence>
<dbReference type="RefSeq" id="WP_184098550.1">
    <property type="nucleotide sequence ID" value="NZ_JACIJH010000007.1"/>
</dbReference>
<dbReference type="AlphaFoldDB" id="A0A7W9B6D7"/>
<keyword evidence="6" id="KW-0408">Iron</keyword>
<evidence type="ECO:0000256" key="1">
    <source>
        <dbReference type="ARBA" id="ARBA00004571"/>
    </source>
</evidence>
<dbReference type="CDD" id="cd01347">
    <property type="entry name" value="ligand_gated_channel"/>
    <property type="match status" value="1"/>
</dbReference>
<evidence type="ECO:0000256" key="2">
    <source>
        <dbReference type="ARBA" id="ARBA00022448"/>
    </source>
</evidence>
<evidence type="ECO:0000259" key="15">
    <source>
        <dbReference type="Pfam" id="PF07715"/>
    </source>
</evidence>
<evidence type="ECO:0000259" key="14">
    <source>
        <dbReference type="Pfam" id="PF00593"/>
    </source>
</evidence>
<keyword evidence="8 12" id="KW-0798">TonB box</keyword>
<evidence type="ECO:0000256" key="10">
    <source>
        <dbReference type="ARBA" id="ARBA00023237"/>
    </source>
</evidence>
<evidence type="ECO:0000256" key="4">
    <source>
        <dbReference type="ARBA" id="ARBA00022496"/>
    </source>
</evidence>
<feature type="domain" description="TonB-dependent receptor-like beta-barrel" evidence="14">
    <location>
        <begin position="275"/>
        <end position="740"/>
    </location>
</feature>
<keyword evidence="4" id="KW-0410">Iron transport</keyword>
<sequence length="781" mass="84679">MSVPLLLAAPAHAQDPSNQSSASSSRAQEDIVVTARNKEESILQAPLAVSSFSGETLTERNINNQDDLSLQTPGFDFSSPGGVSTARPVIRGMSQSSRAGEETNVATFIDGVYIDGFSSSTIFMEGIQRVEILRGPQSAQYGRNSFAGAINYITKKPTMDFETGGSAVLGDGERRGITGFVNGALLPGQVAMRVDAGYDNSGGYYKDAVSGQRLSARETWFARAGLLAQMSDRVKAVLQLSYEDSHVNTFARNAVATDDPNLCCRTVSRGAPSGYGTLYRGELHTDPNEDFTYDPRAFAGDSEAVHGNLTVTAEWDNLMLTSISGYDHRTFDTLADQDRSPDGTIFLLTPRAPGSSPRRLLMQTLSGTKEKRDAISQELRLQSTGNSFLNWAIGGYYSRLNVDSTRRQGGEIITNTPLGPNPVANTIAVIEDGVIPIAEITSARAEFLSAFASVDLNLTDQFIVSAEGRYTWEDKQIDNSFLSAAPGGVGSGLEKANFKYFTPRVILQYRPSDDLSLYLSAAKGTKSGGINAGVSVLATPANPNILPEWATYKPEKAWSYEAGLKFNLLDRRLTGSIAAYYVDWTNQQVSNTLFVASVSRTVTAIANAAKSRVKGIEFEGSAVLTDGFILNVGYSLNDAKYRDAVFSAYNVENADIYGFPGGDASGKRIQNTSKHSFNGGAQFTAPAFAGFDATLRMDYIYRSKQYDTPVNLAWVPSYSTVNLNFSLEKEGVRLGAFCNNMLNDRDASVGFNSRNINGEVVYQIQPREGRRCGVRANFSFR</sequence>
<comment type="similarity">
    <text evidence="11 12">Belongs to the TonB-dependent receptor family.</text>
</comment>
<dbReference type="SUPFAM" id="SSF56935">
    <property type="entry name" value="Porins"/>
    <property type="match status" value="1"/>
</dbReference>
<protein>
    <submittedName>
        <fullName evidence="16">Iron complex outermembrane receptor protein</fullName>
    </submittedName>
</protein>
<keyword evidence="5 11" id="KW-0812">Transmembrane</keyword>
<name>A0A7W9B6D7_9SPHN</name>
<evidence type="ECO:0000256" key="3">
    <source>
        <dbReference type="ARBA" id="ARBA00022452"/>
    </source>
</evidence>
<keyword evidence="10 11" id="KW-0998">Cell outer membrane</keyword>
<feature type="domain" description="TonB-dependent receptor plug" evidence="15">
    <location>
        <begin position="44"/>
        <end position="149"/>
    </location>
</feature>
<keyword evidence="16" id="KW-0675">Receptor</keyword>
<evidence type="ECO:0000256" key="13">
    <source>
        <dbReference type="SAM" id="MobiDB-lite"/>
    </source>
</evidence>
<dbReference type="PANTHER" id="PTHR32552:SF81">
    <property type="entry name" value="TONB-DEPENDENT OUTER MEMBRANE RECEPTOR"/>
    <property type="match status" value="1"/>
</dbReference>
<gene>
    <name evidence="16" type="ORF">FHR21_002419</name>
</gene>
<dbReference type="GO" id="GO:0009279">
    <property type="term" value="C:cell outer membrane"/>
    <property type="evidence" value="ECO:0007669"/>
    <property type="project" value="UniProtKB-SubCell"/>
</dbReference>
<dbReference type="EMBL" id="JACIJH010000007">
    <property type="protein sequence ID" value="MBB5707057.1"/>
    <property type="molecule type" value="Genomic_DNA"/>
</dbReference>
<keyword evidence="2 11" id="KW-0813">Transport</keyword>
<evidence type="ECO:0000256" key="7">
    <source>
        <dbReference type="ARBA" id="ARBA00023065"/>
    </source>
</evidence>
<organism evidence="16 17">
    <name type="scientific">Sphingopyxis panaciterrulae</name>
    <dbReference type="NCBI Taxonomy" id="462372"/>
    <lineage>
        <taxon>Bacteria</taxon>
        <taxon>Pseudomonadati</taxon>
        <taxon>Pseudomonadota</taxon>
        <taxon>Alphaproteobacteria</taxon>
        <taxon>Sphingomonadales</taxon>
        <taxon>Sphingomonadaceae</taxon>
        <taxon>Sphingopyxis</taxon>
    </lineage>
</organism>
<reference evidence="16 17" key="1">
    <citation type="submission" date="2020-08" db="EMBL/GenBank/DDBJ databases">
        <title>Genomic Encyclopedia of Type Strains, Phase IV (KMG-IV): sequencing the most valuable type-strain genomes for metagenomic binning, comparative biology and taxonomic classification.</title>
        <authorList>
            <person name="Goeker M."/>
        </authorList>
    </citation>
    <scope>NUCLEOTIDE SEQUENCE [LARGE SCALE GENOMIC DNA]</scope>
    <source>
        <strain evidence="16 17">DSM 27163</strain>
    </source>
</reference>
<dbReference type="GO" id="GO:0006826">
    <property type="term" value="P:iron ion transport"/>
    <property type="evidence" value="ECO:0007669"/>
    <property type="project" value="UniProtKB-KW"/>
</dbReference>
<evidence type="ECO:0000256" key="5">
    <source>
        <dbReference type="ARBA" id="ARBA00022692"/>
    </source>
</evidence>
<dbReference type="Pfam" id="PF07715">
    <property type="entry name" value="Plug"/>
    <property type="match status" value="1"/>
</dbReference>
<dbReference type="Proteomes" id="UP000537161">
    <property type="component" value="Unassembled WGS sequence"/>
</dbReference>
<evidence type="ECO:0000313" key="17">
    <source>
        <dbReference type="Proteomes" id="UP000537161"/>
    </source>
</evidence>
<keyword evidence="3 11" id="KW-1134">Transmembrane beta strand</keyword>
<keyword evidence="9 11" id="KW-0472">Membrane</keyword>
<evidence type="ECO:0000256" key="11">
    <source>
        <dbReference type="PROSITE-ProRule" id="PRU01360"/>
    </source>
</evidence>